<feature type="chain" id="PRO_5037509715" evidence="2">
    <location>
        <begin position="31"/>
        <end position="166"/>
    </location>
</feature>
<organism evidence="3 4">
    <name type="scientific">Cyanomargarita calcarea GSE-NOS-MK-12-04C</name>
    <dbReference type="NCBI Taxonomy" id="2839659"/>
    <lineage>
        <taxon>Bacteria</taxon>
        <taxon>Bacillati</taxon>
        <taxon>Cyanobacteriota</taxon>
        <taxon>Cyanophyceae</taxon>
        <taxon>Nostocales</taxon>
        <taxon>Cyanomargaritaceae</taxon>
        <taxon>Cyanomargarita</taxon>
    </lineage>
</organism>
<evidence type="ECO:0000256" key="1">
    <source>
        <dbReference type="SAM" id="MobiDB-lite"/>
    </source>
</evidence>
<evidence type="ECO:0000256" key="2">
    <source>
        <dbReference type="SAM" id="SignalP"/>
    </source>
</evidence>
<name>A0A951QQC5_9CYAN</name>
<keyword evidence="2" id="KW-0732">Signal</keyword>
<feature type="signal peptide" evidence="2">
    <location>
        <begin position="1"/>
        <end position="30"/>
    </location>
</feature>
<feature type="region of interest" description="Disordered" evidence="1">
    <location>
        <begin position="144"/>
        <end position="166"/>
    </location>
</feature>
<dbReference type="EMBL" id="JAHHGZ010000019">
    <property type="protein sequence ID" value="MBW4669203.1"/>
    <property type="molecule type" value="Genomic_DNA"/>
</dbReference>
<comment type="caution">
    <text evidence="3">The sequence shown here is derived from an EMBL/GenBank/DDBJ whole genome shotgun (WGS) entry which is preliminary data.</text>
</comment>
<proteinExistence type="predicted"/>
<evidence type="ECO:0000313" key="4">
    <source>
        <dbReference type="Proteomes" id="UP000729701"/>
    </source>
</evidence>
<dbReference type="AlphaFoldDB" id="A0A951QQC5"/>
<dbReference type="Proteomes" id="UP000729701">
    <property type="component" value="Unassembled WGS sequence"/>
</dbReference>
<evidence type="ECO:0000313" key="3">
    <source>
        <dbReference type="EMBL" id="MBW4669203.1"/>
    </source>
</evidence>
<reference evidence="3" key="2">
    <citation type="journal article" date="2022" name="Microbiol. Resour. Announc.">
        <title>Metagenome Sequencing to Explore Phylogenomics of Terrestrial Cyanobacteria.</title>
        <authorList>
            <person name="Ward R.D."/>
            <person name="Stajich J.E."/>
            <person name="Johansen J.R."/>
            <person name="Huntemann M."/>
            <person name="Clum A."/>
            <person name="Foster B."/>
            <person name="Foster B."/>
            <person name="Roux S."/>
            <person name="Palaniappan K."/>
            <person name="Varghese N."/>
            <person name="Mukherjee S."/>
            <person name="Reddy T.B.K."/>
            <person name="Daum C."/>
            <person name="Copeland A."/>
            <person name="Chen I.A."/>
            <person name="Ivanova N.N."/>
            <person name="Kyrpides N.C."/>
            <person name="Shapiro N."/>
            <person name="Eloe-Fadrosh E.A."/>
            <person name="Pietrasiak N."/>
        </authorList>
    </citation>
    <scope>NUCLEOTIDE SEQUENCE</scope>
    <source>
        <strain evidence="3">GSE-NOS-MK-12-04C</strain>
    </source>
</reference>
<sequence>MNTINPEHKKAPLPLAVFLSALLTVPMLSACGGGNSRTAAPPPPVDDTVGRTVNNQNPVNQPQAKPGLSNRNKVLITLAGAAALYYLYNQRKNAKGEGTEGKYYLSKNGRVYYRDAQNRAHWVTPPTQGIQVPESEAKQYQDFQGYNGRSTGRDLTDVAPQAAPSL</sequence>
<accession>A0A951QQC5</accession>
<reference evidence="3" key="1">
    <citation type="submission" date="2021-05" db="EMBL/GenBank/DDBJ databases">
        <authorList>
            <person name="Pietrasiak N."/>
            <person name="Ward R."/>
            <person name="Stajich J.E."/>
            <person name="Kurbessoian T."/>
        </authorList>
    </citation>
    <scope>NUCLEOTIDE SEQUENCE</scope>
    <source>
        <strain evidence="3">GSE-NOS-MK-12-04C</strain>
    </source>
</reference>
<protein>
    <submittedName>
        <fullName evidence="3">Uncharacterized protein</fullName>
    </submittedName>
</protein>
<gene>
    <name evidence="3" type="ORF">KME60_17705</name>
</gene>